<dbReference type="EMBL" id="CP036265">
    <property type="protein sequence ID" value="QDT15493.1"/>
    <property type="molecule type" value="Genomic_DNA"/>
</dbReference>
<dbReference type="OrthoDB" id="283384at2"/>
<keyword evidence="1 4" id="KW-0808">Transferase</keyword>
<name>A0A517P804_9PLAN</name>
<keyword evidence="4" id="KW-0328">Glycosyltransferase</keyword>
<evidence type="ECO:0000259" key="2">
    <source>
        <dbReference type="Pfam" id="PF00534"/>
    </source>
</evidence>
<gene>
    <name evidence="4" type="primary">mshA_4</name>
    <name evidence="4" type="ORF">CA12_15780</name>
</gene>
<dbReference type="GO" id="GO:0009103">
    <property type="term" value="P:lipopolysaccharide biosynthetic process"/>
    <property type="evidence" value="ECO:0007669"/>
    <property type="project" value="TreeGrafter"/>
</dbReference>
<dbReference type="PANTHER" id="PTHR46401">
    <property type="entry name" value="GLYCOSYLTRANSFERASE WBBK-RELATED"/>
    <property type="match status" value="1"/>
</dbReference>
<sequence>MSDAPLRLALVDDFPEEGWTSMDLCADRLAAEWAADPRFAPQRICPPFRTPFGRFAPLAPGRRGKRAAANADRLWNRVRTYPAHLARIAGRFDLFHIVDHSYAHLTHHLPADRTGVFCHDLDAFRSLLDPAAEPRPRWFRAHARSVAEGLGRAAAVFVNSRQTRRELVASGFAQADRVALAPLGVCEEFARQSANAAAEAAGAAELAARDLPAGPFLLHVGSCIPRKRIDVLLEVFAAVRAERPELTLVQVGGIWTEGQRETLERLRLGDSVRQLSGLSRTALATLYRRSQTALQPSASEGFGLPVAEALACGAKVIASDLPVLREVGGPLATFAPVGDVPAWRAATLAALDAPPPDPALADAHLRQFTWEEHARRIGAVYERLAAGEPFADLVAADGVPGESV</sequence>
<evidence type="ECO:0000313" key="5">
    <source>
        <dbReference type="Proteomes" id="UP000318741"/>
    </source>
</evidence>
<proteinExistence type="predicted"/>
<dbReference type="PANTHER" id="PTHR46401:SF2">
    <property type="entry name" value="GLYCOSYLTRANSFERASE WBBK-RELATED"/>
    <property type="match status" value="1"/>
</dbReference>
<dbReference type="EC" id="2.4.1.250" evidence="4"/>
<dbReference type="GO" id="GO:0102710">
    <property type="term" value="F:D-inositol-3-phosphate glycosyltransferase activity"/>
    <property type="evidence" value="ECO:0007669"/>
    <property type="project" value="UniProtKB-EC"/>
</dbReference>
<feature type="domain" description="Glycosyltransferase subfamily 4-like N-terminal" evidence="3">
    <location>
        <begin position="56"/>
        <end position="185"/>
    </location>
</feature>
<keyword evidence="5" id="KW-1185">Reference proteome</keyword>
<evidence type="ECO:0000313" key="4">
    <source>
        <dbReference type="EMBL" id="QDT15493.1"/>
    </source>
</evidence>
<evidence type="ECO:0000259" key="3">
    <source>
        <dbReference type="Pfam" id="PF13439"/>
    </source>
</evidence>
<dbReference type="Gene3D" id="3.40.50.2000">
    <property type="entry name" value="Glycogen Phosphorylase B"/>
    <property type="match status" value="2"/>
</dbReference>
<accession>A0A517P804</accession>
<organism evidence="4 5">
    <name type="scientific">Alienimonas californiensis</name>
    <dbReference type="NCBI Taxonomy" id="2527989"/>
    <lineage>
        <taxon>Bacteria</taxon>
        <taxon>Pseudomonadati</taxon>
        <taxon>Planctomycetota</taxon>
        <taxon>Planctomycetia</taxon>
        <taxon>Planctomycetales</taxon>
        <taxon>Planctomycetaceae</taxon>
        <taxon>Alienimonas</taxon>
    </lineage>
</organism>
<dbReference type="InterPro" id="IPR028098">
    <property type="entry name" value="Glyco_trans_4-like_N"/>
</dbReference>
<protein>
    <submittedName>
        <fullName evidence="4">D-inositol 3-phosphate glycosyltransferase</fullName>
        <ecNumber evidence="4">2.4.1.250</ecNumber>
    </submittedName>
</protein>
<dbReference type="SUPFAM" id="SSF53756">
    <property type="entry name" value="UDP-Glycosyltransferase/glycogen phosphorylase"/>
    <property type="match status" value="1"/>
</dbReference>
<dbReference type="Proteomes" id="UP000318741">
    <property type="component" value="Chromosome"/>
</dbReference>
<dbReference type="Pfam" id="PF00534">
    <property type="entry name" value="Glycos_transf_1"/>
    <property type="match status" value="1"/>
</dbReference>
<dbReference type="KEGG" id="acaf:CA12_15780"/>
<feature type="domain" description="Glycosyl transferase family 1" evidence="2">
    <location>
        <begin position="215"/>
        <end position="328"/>
    </location>
</feature>
<reference evidence="4 5" key="1">
    <citation type="submission" date="2019-02" db="EMBL/GenBank/DDBJ databases">
        <title>Deep-cultivation of Planctomycetes and their phenomic and genomic characterization uncovers novel biology.</title>
        <authorList>
            <person name="Wiegand S."/>
            <person name="Jogler M."/>
            <person name="Boedeker C."/>
            <person name="Pinto D."/>
            <person name="Vollmers J."/>
            <person name="Rivas-Marin E."/>
            <person name="Kohn T."/>
            <person name="Peeters S.H."/>
            <person name="Heuer A."/>
            <person name="Rast P."/>
            <person name="Oberbeckmann S."/>
            <person name="Bunk B."/>
            <person name="Jeske O."/>
            <person name="Meyerdierks A."/>
            <person name="Storesund J.E."/>
            <person name="Kallscheuer N."/>
            <person name="Luecker S."/>
            <person name="Lage O.M."/>
            <person name="Pohl T."/>
            <person name="Merkel B.J."/>
            <person name="Hornburger P."/>
            <person name="Mueller R.-W."/>
            <person name="Bruemmer F."/>
            <person name="Labrenz M."/>
            <person name="Spormann A.M."/>
            <person name="Op den Camp H."/>
            <person name="Overmann J."/>
            <person name="Amann R."/>
            <person name="Jetten M.S.M."/>
            <person name="Mascher T."/>
            <person name="Medema M.H."/>
            <person name="Devos D.P."/>
            <person name="Kaster A.-K."/>
            <person name="Ovreas L."/>
            <person name="Rohde M."/>
            <person name="Galperin M.Y."/>
            <person name="Jogler C."/>
        </authorList>
    </citation>
    <scope>NUCLEOTIDE SEQUENCE [LARGE SCALE GENOMIC DNA]</scope>
    <source>
        <strain evidence="4 5">CA12</strain>
    </source>
</reference>
<dbReference type="Pfam" id="PF13439">
    <property type="entry name" value="Glyco_transf_4"/>
    <property type="match status" value="1"/>
</dbReference>
<dbReference type="RefSeq" id="WP_145358357.1">
    <property type="nucleotide sequence ID" value="NZ_CP036265.1"/>
</dbReference>
<dbReference type="InterPro" id="IPR001296">
    <property type="entry name" value="Glyco_trans_1"/>
</dbReference>
<evidence type="ECO:0000256" key="1">
    <source>
        <dbReference type="ARBA" id="ARBA00022679"/>
    </source>
</evidence>
<dbReference type="AlphaFoldDB" id="A0A517P804"/>